<dbReference type="GO" id="GO:0003987">
    <property type="term" value="F:acetate-CoA ligase activity"/>
    <property type="evidence" value="ECO:0007669"/>
    <property type="project" value="TreeGrafter"/>
</dbReference>
<dbReference type="PANTHER" id="PTHR24095">
    <property type="entry name" value="ACETYL-COENZYME A SYNTHETASE"/>
    <property type="match status" value="1"/>
</dbReference>
<dbReference type="InterPro" id="IPR042099">
    <property type="entry name" value="ANL_N_sf"/>
</dbReference>
<reference evidence="2" key="2">
    <citation type="journal article" date="2014" name="ISME J.">
        <title>Microbial stratification in low pH oxic and suboxic macroscopic growths along an acid mine drainage.</title>
        <authorList>
            <person name="Mendez-Garcia C."/>
            <person name="Mesa V."/>
            <person name="Sprenger R.R."/>
            <person name="Richter M."/>
            <person name="Diez M.S."/>
            <person name="Solano J."/>
            <person name="Bargiela R."/>
            <person name="Golyshina O.V."/>
            <person name="Manteca A."/>
            <person name="Ramos J.L."/>
            <person name="Gallego J.R."/>
            <person name="Llorente I."/>
            <person name="Martins Dos Santos V.A."/>
            <person name="Jensen O.N."/>
            <person name="Pelaez A.I."/>
            <person name="Sanchez J."/>
            <person name="Ferrer M."/>
        </authorList>
    </citation>
    <scope>NUCLEOTIDE SEQUENCE</scope>
</reference>
<organism evidence="2">
    <name type="scientific">mine drainage metagenome</name>
    <dbReference type="NCBI Taxonomy" id="410659"/>
    <lineage>
        <taxon>unclassified sequences</taxon>
        <taxon>metagenomes</taxon>
        <taxon>ecological metagenomes</taxon>
    </lineage>
</organism>
<comment type="caution">
    <text evidence="2">The sequence shown here is derived from an EMBL/GenBank/DDBJ whole genome shotgun (WGS) entry which is preliminary data.</text>
</comment>
<evidence type="ECO:0000259" key="1">
    <source>
        <dbReference type="Pfam" id="PF00501"/>
    </source>
</evidence>
<reference evidence="2" key="1">
    <citation type="submission" date="2013-08" db="EMBL/GenBank/DDBJ databases">
        <authorList>
            <person name="Mendez C."/>
            <person name="Richter M."/>
            <person name="Ferrer M."/>
            <person name="Sanchez J."/>
        </authorList>
    </citation>
    <scope>NUCLEOTIDE SEQUENCE</scope>
</reference>
<gene>
    <name evidence="2" type="ORF">B1A_08524</name>
</gene>
<feature type="domain" description="AMP-dependent synthetase/ligase" evidence="1">
    <location>
        <begin position="16"/>
        <end position="81"/>
    </location>
</feature>
<dbReference type="InterPro" id="IPR020459">
    <property type="entry name" value="AMP-binding"/>
</dbReference>
<dbReference type="PROSITE" id="PS00455">
    <property type="entry name" value="AMP_BINDING"/>
    <property type="match status" value="1"/>
</dbReference>
<accession>T1CEW4</accession>
<dbReference type="InterPro" id="IPR020845">
    <property type="entry name" value="AMP-binding_CS"/>
</dbReference>
<dbReference type="Pfam" id="PF00501">
    <property type="entry name" value="AMP-binding"/>
    <property type="match status" value="1"/>
</dbReference>
<proteinExistence type="predicted"/>
<name>T1CEW4_9ZZZZ</name>
<dbReference type="SUPFAM" id="SSF56801">
    <property type="entry name" value="Acetyl-CoA synthetase-like"/>
    <property type="match status" value="1"/>
</dbReference>
<dbReference type="Gene3D" id="3.40.50.12780">
    <property type="entry name" value="N-terminal domain of ligase-like"/>
    <property type="match status" value="1"/>
</dbReference>
<dbReference type="AlphaFoldDB" id="T1CEW4"/>
<feature type="non-terminal residue" evidence="2">
    <location>
        <position position="84"/>
    </location>
</feature>
<dbReference type="EMBL" id="AUZX01006082">
    <property type="protein sequence ID" value="EQD65395.1"/>
    <property type="molecule type" value="Genomic_DNA"/>
</dbReference>
<dbReference type="PRINTS" id="PR00154">
    <property type="entry name" value="AMPBINDING"/>
</dbReference>
<protein>
    <submittedName>
        <fullName evidence="2">Acetyl-coenzyme A synthetase</fullName>
    </submittedName>
</protein>
<dbReference type="GO" id="GO:0006085">
    <property type="term" value="P:acetyl-CoA biosynthetic process"/>
    <property type="evidence" value="ECO:0007669"/>
    <property type="project" value="TreeGrafter"/>
</dbReference>
<sequence>MIDLKKIVDDALELTKTVEEVIVVRNTGNNVNMAEGRDYWYHEVTKDQNVFVEPEKMDSNDPLYILYTSGTTGKPKGVVHGNGG</sequence>
<dbReference type="PANTHER" id="PTHR24095:SF232">
    <property type="entry name" value="ACETYL-COENZYME A SYNTHETASE"/>
    <property type="match status" value="1"/>
</dbReference>
<evidence type="ECO:0000313" key="2">
    <source>
        <dbReference type="EMBL" id="EQD65395.1"/>
    </source>
</evidence>
<dbReference type="InterPro" id="IPR000873">
    <property type="entry name" value="AMP-dep_synth/lig_dom"/>
</dbReference>